<name>A0A9P5TWV0_9AGAR</name>
<organism evidence="1 2">
    <name type="scientific">Rhodocollybia butyracea</name>
    <dbReference type="NCBI Taxonomy" id="206335"/>
    <lineage>
        <taxon>Eukaryota</taxon>
        <taxon>Fungi</taxon>
        <taxon>Dikarya</taxon>
        <taxon>Basidiomycota</taxon>
        <taxon>Agaricomycotina</taxon>
        <taxon>Agaricomycetes</taxon>
        <taxon>Agaricomycetidae</taxon>
        <taxon>Agaricales</taxon>
        <taxon>Marasmiineae</taxon>
        <taxon>Omphalotaceae</taxon>
        <taxon>Rhodocollybia</taxon>
    </lineage>
</organism>
<dbReference type="EMBL" id="JADNRY010000352">
    <property type="protein sequence ID" value="KAF9058770.1"/>
    <property type="molecule type" value="Genomic_DNA"/>
</dbReference>
<sequence>MLFFKTSPFELLSNPPLSYLCPHAHLDPSTFIITNNKLDTSTLLKALNCSMWSLFKF</sequence>
<dbReference type="Proteomes" id="UP000772434">
    <property type="component" value="Unassembled WGS sequence"/>
</dbReference>
<evidence type="ECO:0000313" key="2">
    <source>
        <dbReference type="Proteomes" id="UP000772434"/>
    </source>
</evidence>
<reference evidence="1" key="1">
    <citation type="submission" date="2020-11" db="EMBL/GenBank/DDBJ databases">
        <authorList>
            <consortium name="DOE Joint Genome Institute"/>
            <person name="Ahrendt S."/>
            <person name="Riley R."/>
            <person name="Andreopoulos W."/>
            <person name="Labutti K."/>
            <person name="Pangilinan J."/>
            <person name="Ruiz-Duenas F.J."/>
            <person name="Barrasa J.M."/>
            <person name="Sanchez-Garcia M."/>
            <person name="Camarero S."/>
            <person name="Miyauchi S."/>
            <person name="Serrano A."/>
            <person name="Linde D."/>
            <person name="Babiker R."/>
            <person name="Drula E."/>
            <person name="Ayuso-Fernandez I."/>
            <person name="Pacheco R."/>
            <person name="Padilla G."/>
            <person name="Ferreira P."/>
            <person name="Barriuso J."/>
            <person name="Kellner H."/>
            <person name="Castanera R."/>
            <person name="Alfaro M."/>
            <person name="Ramirez L."/>
            <person name="Pisabarro A.G."/>
            <person name="Kuo A."/>
            <person name="Tritt A."/>
            <person name="Lipzen A."/>
            <person name="He G."/>
            <person name="Yan M."/>
            <person name="Ng V."/>
            <person name="Cullen D."/>
            <person name="Martin F."/>
            <person name="Rosso M.-N."/>
            <person name="Henrissat B."/>
            <person name="Hibbett D."/>
            <person name="Martinez A.T."/>
            <person name="Grigoriev I.V."/>
        </authorList>
    </citation>
    <scope>NUCLEOTIDE SEQUENCE</scope>
    <source>
        <strain evidence="1">AH 40177</strain>
    </source>
</reference>
<keyword evidence="2" id="KW-1185">Reference proteome</keyword>
<accession>A0A9P5TWV0</accession>
<gene>
    <name evidence="1" type="ORF">BDP27DRAFT_556161</name>
</gene>
<comment type="caution">
    <text evidence="1">The sequence shown here is derived from an EMBL/GenBank/DDBJ whole genome shotgun (WGS) entry which is preliminary data.</text>
</comment>
<evidence type="ECO:0000313" key="1">
    <source>
        <dbReference type="EMBL" id="KAF9058770.1"/>
    </source>
</evidence>
<dbReference type="AlphaFoldDB" id="A0A9P5TWV0"/>
<proteinExistence type="predicted"/>
<protein>
    <submittedName>
        <fullName evidence="1">Uncharacterized protein</fullName>
    </submittedName>
</protein>